<dbReference type="Proteomes" id="UP001172155">
    <property type="component" value="Unassembled WGS sequence"/>
</dbReference>
<dbReference type="EMBL" id="JAUKUD010000006">
    <property type="protein sequence ID" value="KAK0740941.1"/>
    <property type="molecule type" value="Genomic_DNA"/>
</dbReference>
<evidence type="ECO:0000256" key="1">
    <source>
        <dbReference type="SAM" id="MobiDB-lite"/>
    </source>
</evidence>
<evidence type="ECO:0000313" key="2">
    <source>
        <dbReference type="EMBL" id="KAK0740941.1"/>
    </source>
</evidence>
<dbReference type="Gene3D" id="6.10.250.2790">
    <property type="match status" value="1"/>
</dbReference>
<dbReference type="AlphaFoldDB" id="A0AA40K025"/>
<comment type="caution">
    <text evidence="2">The sequence shown here is derived from an EMBL/GenBank/DDBJ whole genome shotgun (WGS) entry which is preliminary data.</text>
</comment>
<name>A0AA40K025_9PEZI</name>
<evidence type="ECO:0000313" key="3">
    <source>
        <dbReference type="Proteomes" id="UP001172155"/>
    </source>
</evidence>
<sequence length="290" mass="31368">MAWDSKVARRRQNSSASGTSRNVPLHTRQQSKADSVQPKSAHVADPFLHDFLSPASFDPAAYLNATLPPLQPSGTPVAGPKPAVSLADLSLQAQSSLSQLNAHTTRLTTVLTQLTDDILRSGSRLAYEVELLRGETLSLSEALTDGRPTTPPDEPPYITSLRTLTLVRARLDAVIHTFGAAMDFVFPPSLVSVSSSFLSVSAPDDSSSSSTEDKGQQVLRTLRDEVAALLANADDPIQGVEDAARRVRELQELGAVWKGTAEDKGRRGFVEGLARLVEERHRELVKELIE</sequence>
<protein>
    <submittedName>
        <fullName evidence="2">Uncharacterized protein</fullName>
    </submittedName>
</protein>
<accession>A0AA40K025</accession>
<feature type="compositionally biased region" description="Polar residues" evidence="1">
    <location>
        <begin position="13"/>
        <end position="38"/>
    </location>
</feature>
<keyword evidence="3" id="KW-1185">Reference proteome</keyword>
<proteinExistence type="predicted"/>
<feature type="region of interest" description="Disordered" evidence="1">
    <location>
        <begin position="1"/>
        <end position="40"/>
    </location>
</feature>
<organism evidence="2 3">
    <name type="scientific">Schizothecium vesticola</name>
    <dbReference type="NCBI Taxonomy" id="314040"/>
    <lineage>
        <taxon>Eukaryota</taxon>
        <taxon>Fungi</taxon>
        <taxon>Dikarya</taxon>
        <taxon>Ascomycota</taxon>
        <taxon>Pezizomycotina</taxon>
        <taxon>Sordariomycetes</taxon>
        <taxon>Sordariomycetidae</taxon>
        <taxon>Sordariales</taxon>
        <taxon>Schizotheciaceae</taxon>
        <taxon>Schizothecium</taxon>
    </lineage>
</organism>
<reference evidence="2" key="1">
    <citation type="submission" date="2023-06" db="EMBL/GenBank/DDBJ databases">
        <title>Genome-scale phylogeny and comparative genomics of the fungal order Sordariales.</title>
        <authorList>
            <consortium name="Lawrence Berkeley National Laboratory"/>
            <person name="Hensen N."/>
            <person name="Bonometti L."/>
            <person name="Westerberg I."/>
            <person name="Brannstrom I.O."/>
            <person name="Guillou S."/>
            <person name="Cros-Aarteil S."/>
            <person name="Calhoun S."/>
            <person name="Haridas S."/>
            <person name="Kuo A."/>
            <person name="Mondo S."/>
            <person name="Pangilinan J."/>
            <person name="Riley R."/>
            <person name="LaButti K."/>
            <person name="Andreopoulos B."/>
            <person name="Lipzen A."/>
            <person name="Chen C."/>
            <person name="Yanf M."/>
            <person name="Daum C."/>
            <person name="Ng V."/>
            <person name="Clum A."/>
            <person name="Steindorff A."/>
            <person name="Ohm R."/>
            <person name="Martin F."/>
            <person name="Silar P."/>
            <person name="Natvig D."/>
            <person name="Lalanne C."/>
            <person name="Gautier V."/>
            <person name="Ament-velasquez S.L."/>
            <person name="Kruys A."/>
            <person name="Hutchinson M.I."/>
            <person name="Powell A.J."/>
            <person name="Barry K."/>
            <person name="Miller A.N."/>
            <person name="Grigoriev I.V."/>
            <person name="Debuchy R."/>
            <person name="Gladieux P."/>
            <person name="Thoren M.H."/>
            <person name="Johannesson H."/>
        </authorList>
    </citation>
    <scope>NUCLEOTIDE SEQUENCE</scope>
    <source>
        <strain evidence="2">SMH3187-1</strain>
    </source>
</reference>
<gene>
    <name evidence="2" type="ORF">B0T18DRAFT_432160</name>
</gene>